<sequence>MLANNVFEDDGGATDDEESSPDEDEEEAKQKKRRKRIDPPSGQNGRNKTRSNTRATKRTMEEVELRQPILRRTTLNQTLKQMNPKIATSVQTLRT</sequence>
<dbReference type="AlphaFoldDB" id="A0AAV8Z193"/>
<keyword evidence="3" id="KW-1185">Reference proteome</keyword>
<gene>
    <name evidence="2" type="ORF">NQ318_001902</name>
</gene>
<evidence type="ECO:0000313" key="2">
    <source>
        <dbReference type="EMBL" id="KAJ8957906.1"/>
    </source>
</evidence>
<reference evidence="2" key="1">
    <citation type="journal article" date="2023" name="Insect Mol. Biol.">
        <title>Genome sequencing provides insights into the evolution of gene families encoding plant cell wall-degrading enzymes in longhorned beetles.</title>
        <authorList>
            <person name="Shin N.R."/>
            <person name="Okamura Y."/>
            <person name="Kirsch R."/>
            <person name="Pauchet Y."/>
        </authorList>
    </citation>
    <scope>NUCLEOTIDE SEQUENCE</scope>
    <source>
        <strain evidence="2">AMC_N1</strain>
    </source>
</reference>
<dbReference type="Proteomes" id="UP001162162">
    <property type="component" value="Unassembled WGS sequence"/>
</dbReference>
<evidence type="ECO:0000313" key="3">
    <source>
        <dbReference type="Proteomes" id="UP001162162"/>
    </source>
</evidence>
<evidence type="ECO:0000256" key="1">
    <source>
        <dbReference type="SAM" id="MobiDB-lite"/>
    </source>
</evidence>
<organism evidence="2 3">
    <name type="scientific">Aromia moschata</name>
    <dbReference type="NCBI Taxonomy" id="1265417"/>
    <lineage>
        <taxon>Eukaryota</taxon>
        <taxon>Metazoa</taxon>
        <taxon>Ecdysozoa</taxon>
        <taxon>Arthropoda</taxon>
        <taxon>Hexapoda</taxon>
        <taxon>Insecta</taxon>
        <taxon>Pterygota</taxon>
        <taxon>Neoptera</taxon>
        <taxon>Endopterygota</taxon>
        <taxon>Coleoptera</taxon>
        <taxon>Polyphaga</taxon>
        <taxon>Cucujiformia</taxon>
        <taxon>Chrysomeloidea</taxon>
        <taxon>Cerambycidae</taxon>
        <taxon>Cerambycinae</taxon>
        <taxon>Callichromatini</taxon>
        <taxon>Aromia</taxon>
    </lineage>
</organism>
<feature type="region of interest" description="Disordered" evidence="1">
    <location>
        <begin position="1"/>
        <end position="66"/>
    </location>
</feature>
<name>A0AAV8Z193_9CUCU</name>
<feature type="compositionally biased region" description="Basic residues" evidence="1">
    <location>
        <begin position="47"/>
        <end position="57"/>
    </location>
</feature>
<feature type="compositionally biased region" description="Acidic residues" evidence="1">
    <location>
        <begin position="7"/>
        <end position="27"/>
    </location>
</feature>
<dbReference type="EMBL" id="JAPWTK010000020">
    <property type="protein sequence ID" value="KAJ8957906.1"/>
    <property type="molecule type" value="Genomic_DNA"/>
</dbReference>
<comment type="caution">
    <text evidence="2">The sequence shown here is derived from an EMBL/GenBank/DDBJ whole genome shotgun (WGS) entry which is preliminary data.</text>
</comment>
<protein>
    <submittedName>
        <fullName evidence="2">Uncharacterized protein</fullName>
    </submittedName>
</protein>
<accession>A0AAV8Z193</accession>
<proteinExistence type="predicted"/>